<name>A0A1I1LP43_9SPHI</name>
<protein>
    <submittedName>
        <fullName evidence="1">Uncharacterized protein</fullName>
    </submittedName>
</protein>
<keyword evidence="2" id="KW-1185">Reference proteome</keyword>
<evidence type="ECO:0000313" key="2">
    <source>
        <dbReference type="Proteomes" id="UP000199577"/>
    </source>
</evidence>
<dbReference type="AlphaFoldDB" id="A0A1I1LP43"/>
<proteinExistence type="predicted"/>
<dbReference type="RefSeq" id="WP_211657647.1">
    <property type="nucleotide sequence ID" value="NZ_FOLL01000020.1"/>
</dbReference>
<feature type="non-terminal residue" evidence="1">
    <location>
        <position position="1"/>
    </location>
</feature>
<gene>
    <name evidence="1" type="ORF">SAMN05421747_12080</name>
</gene>
<organism evidence="1 2">
    <name type="scientific">Parapedobacter composti</name>
    <dbReference type="NCBI Taxonomy" id="623281"/>
    <lineage>
        <taxon>Bacteria</taxon>
        <taxon>Pseudomonadati</taxon>
        <taxon>Bacteroidota</taxon>
        <taxon>Sphingobacteriia</taxon>
        <taxon>Sphingobacteriales</taxon>
        <taxon>Sphingobacteriaceae</taxon>
        <taxon>Parapedobacter</taxon>
    </lineage>
</organism>
<accession>A0A1I1LP43</accession>
<reference evidence="1 2" key="1">
    <citation type="submission" date="2016-10" db="EMBL/GenBank/DDBJ databases">
        <authorList>
            <person name="de Groot N.N."/>
        </authorList>
    </citation>
    <scope>NUCLEOTIDE SEQUENCE [LARGE SCALE GENOMIC DNA]</scope>
    <source>
        <strain evidence="1 2">DSM 22900</strain>
    </source>
</reference>
<evidence type="ECO:0000313" key="1">
    <source>
        <dbReference type="EMBL" id="SFC71220.1"/>
    </source>
</evidence>
<dbReference type="Proteomes" id="UP000199577">
    <property type="component" value="Unassembled WGS sequence"/>
</dbReference>
<sequence>ILSLLERFYSSDNNQSIYSLLRNTGYFESHSDINENSIKEALEQHPQYADQWLQWSEDKRVDSGWFFFIQNDRKYVVGFLDADKGTTEKMEYSDRKSACAVFIKRELESIRIG</sequence>
<dbReference type="EMBL" id="FOLL01000020">
    <property type="protein sequence ID" value="SFC71220.1"/>
    <property type="molecule type" value="Genomic_DNA"/>
</dbReference>